<dbReference type="Pfam" id="PF00581">
    <property type="entry name" value="Rhodanese"/>
    <property type="match status" value="1"/>
</dbReference>
<dbReference type="PROSITE" id="PS50206">
    <property type="entry name" value="RHODANESE_3"/>
    <property type="match status" value="1"/>
</dbReference>
<dbReference type="SUPFAM" id="SSF52821">
    <property type="entry name" value="Rhodanese/Cell cycle control phosphatase"/>
    <property type="match status" value="1"/>
</dbReference>
<accession>A0A8G2EXM3</accession>
<protein>
    <submittedName>
        <fullName evidence="2">Rhodanese-related sulfurtransferase</fullName>
    </submittedName>
</protein>
<sequence length="155" mass="16745">MRYSLPLLIVVSAAILGVGTLYGMPHWGLEDGRLNASKAHAMATRGEIRIIDVRAEREWRETGLAEGAVGASIHNPRGRDGFIAAALVAVNGDRDRPIATIAETGVRSTRARAWLVAAGFTEVYDIKEGMFGRYDETGVAPGWLNRGLPVVSYPN</sequence>
<proteinExistence type="predicted"/>
<evidence type="ECO:0000313" key="3">
    <source>
        <dbReference type="Proteomes" id="UP000198615"/>
    </source>
</evidence>
<name>A0A8G2EXM3_9PROT</name>
<feature type="domain" description="Rhodanese" evidence="1">
    <location>
        <begin position="44"/>
        <end position="152"/>
    </location>
</feature>
<dbReference type="Proteomes" id="UP000198615">
    <property type="component" value="Unassembled WGS sequence"/>
</dbReference>
<dbReference type="Gene3D" id="3.40.250.10">
    <property type="entry name" value="Rhodanese-like domain"/>
    <property type="match status" value="1"/>
</dbReference>
<dbReference type="GO" id="GO:0016740">
    <property type="term" value="F:transferase activity"/>
    <property type="evidence" value="ECO:0007669"/>
    <property type="project" value="UniProtKB-KW"/>
</dbReference>
<dbReference type="AlphaFoldDB" id="A0A8G2EXM3"/>
<dbReference type="OrthoDB" id="9815890at2"/>
<evidence type="ECO:0000259" key="1">
    <source>
        <dbReference type="PROSITE" id="PS50206"/>
    </source>
</evidence>
<keyword evidence="2" id="KW-0808">Transferase</keyword>
<dbReference type="EMBL" id="FNBW01000003">
    <property type="protein sequence ID" value="SDF44211.1"/>
    <property type="molecule type" value="Genomic_DNA"/>
</dbReference>
<reference evidence="2 3" key="1">
    <citation type="submission" date="2016-10" db="EMBL/GenBank/DDBJ databases">
        <authorList>
            <person name="Varghese N."/>
            <person name="Submissions S."/>
        </authorList>
    </citation>
    <scope>NUCLEOTIDE SEQUENCE [LARGE SCALE GENOMIC DNA]</scope>
    <source>
        <strain evidence="2 3">DSM 18839</strain>
    </source>
</reference>
<dbReference type="CDD" id="cd00158">
    <property type="entry name" value="RHOD"/>
    <property type="match status" value="1"/>
</dbReference>
<keyword evidence="3" id="KW-1185">Reference proteome</keyword>
<dbReference type="InterPro" id="IPR001763">
    <property type="entry name" value="Rhodanese-like_dom"/>
</dbReference>
<dbReference type="InterPro" id="IPR036873">
    <property type="entry name" value="Rhodanese-like_dom_sf"/>
</dbReference>
<evidence type="ECO:0000313" key="2">
    <source>
        <dbReference type="EMBL" id="SDF44211.1"/>
    </source>
</evidence>
<organism evidence="2 3">
    <name type="scientific">Thalassobaculum litoreum DSM 18839</name>
    <dbReference type="NCBI Taxonomy" id="1123362"/>
    <lineage>
        <taxon>Bacteria</taxon>
        <taxon>Pseudomonadati</taxon>
        <taxon>Pseudomonadota</taxon>
        <taxon>Alphaproteobacteria</taxon>
        <taxon>Rhodospirillales</taxon>
        <taxon>Thalassobaculaceae</taxon>
        <taxon>Thalassobaculum</taxon>
    </lineage>
</organism>
<dbReference type="RefSeq" id="WP_093149115.1">
    <property type="nucleotide sequence ID" value="NZ_FNBW01000003.1"/>
</dbReference>
<gene>
    <name evidence="2" type="ORF">SAMN05660686_01367</name>
</gene>
<comment type="caution">
    <text evidence="2">The sequence shown here is derived from an EMBL/GenBank/DDBJ whole genome shotgun (WGS) entry which is preliminary data.</text>
</comment>